<proteinExistence type="inferred from homology"/>
<evidence type="ECO:0000256" key="3">
    <source>
        <dbReference type="ARBA" id="ARBA00022723"/>
    </source>
</evidence>
<feature type="compositionally biased region" description="Polar residues" evidence="10">
    <location>
        <begin position="51"/>
        <end position="68"/>
    </location>
</feature>
<dbReference type="CDD" id="cd06008">
    <property type="entry name" value="NF-X1-zinc-finger"/>
    <property type="match status" value="5"/>
</dbReference>
<evidence type="ECO:0000256" key="5">
    <source>
        <dbReference type="ARBA" id="ARBA00022771"/>
    </source>
</evidence>
<dbReference type="Pfam" id="PF01422">
    <property type="entry name" value="zf-NF-X1"/>
    <property type="match status" value="7"/>
</dbReference>
<evidence type="ECO:0000256" key="6">
    <source>
        <dbReference type="ARBA" id="ARBA00022833"/>
    </source>
</evidence>
<keyword evidence="7" id="KW-0805">Transcription regulation</keyword>
<dbReference type="GO" id="GO:0005634">
    <property type="term" value="C:nucleus"/>
    <property type="evidence" value="ECO:0007669"/>
    <property type="project" value="UniProtKB-SubCell"/>
</dbReference>
<dbReference type="GO" id="GO:0008270">
    <property type="term" value="F:zinc ion binding"/>
    <property type="evidence" value="ECO:0007669"/>
    <property type="project" value="UniProtKB-KW"/>
</dbReference>
<evidence type="ECO:0000256" key="1">
    <source>
        <dbReference type="ARBA" id="ARBA00004123"/>
    </source>
</evidence>
<feature type="region of interest" description="Disordered" evidence="10">
    <location>
        <begin position="1161"/>
        <end position="1250"/>
    </location>
</feature>
<evidence type="ECO:0000256" key="9">
    <source>
        <dbReference type="ARBA" id="ARBA00023242"/>
    </source>
</evidence>
<reference evidence="12 13" key="1">
    <citation type="submission" date="2019-04" db="EMBL/GenBank/DDBJ databases">
        <title>Comparative genomics and transcriptomics to analyze fruiting body development in filamentous ascomycetes.</title>
        <authorList>
            <consortium name="DOE Joint Genome Institute"/>
            <person name="Lutkenhaus R."/>
            <person name="Traeger S."/>
            <person name="Breuer J."/>
            <person name="Kuo A."/>
            <person name="Lipzen A."/>
            <person name="Pangilinan J."/>
            <person name="Dilworth D."/>
            <person name="Sandor L."/>
            <person name="Poggeler S."/>
            <person name="Barry K."/>
            <person name="Grigoriev I.V."/>
            <person name="Nowrousian M."/>
        </authorList>
    </citation>
    <scope>NUCLEOTIDE SEQUENCE [LARGE SCALE GENOMIC DNA]</scope>
    <source>
        <strain evidence="12 13">CBS 389.68</strain>
    </source>
</reference>
<evidence type="ECO:0000313" key="12">
    <source>
        <dbReference type="EMBL" id="TGZ81118.1"/>
    </source>
</evidence>
<evidence type="ECO:0000256" key="7">
    <source>
        <dbReference type="ARBA" id="ARBA00023015"/>
    </source>
</evidence>
<feature type="compositionally biased region" description="Low complexity" evidence="10">
    <location>
        <begin position="30"/>
        <end position="50"/>
    </location>
</feature>
<evidence type="ECO:0000256" key="2">
    <source>
        <dbReference type="ARBA" id="ARBA00007269"/>
    </source>
</evidence>
<dbReference type="FunCoup" id="A0A4S2MWT3">
    <property type="interactions" value="1011"/>
</dbReference>
<comment type="subcellular location">
    <subcellularLocation>
        <location evidence="1">Nucleus</location>
    </subcellularLocation>
</comment>
<keyword evidence="9" id="KW-0539">Nucleus</keyword>
<dbReference type="GO" id="GO:0000122">
    <property type="term" value="P:negative regulation of transcription by RNA polymerase II"/>
    <property type="evidence" value="ECO:0007669"/>
    <property type="project" value="TreeGrafter"/>
</dbReference>
<protein>
    <recommendedName>
        <fullName evidence="11">R3H domain-containing protein</fullName>
    </recommendedName>
</protein>
<keyword evidence="4" id="KW-0677">Repeat</keyword>
<dbReference type="GO" id="GO:0000981">
    <property type="term" value="F:DNA-binding transcription factor activity, RNA polymerase II-specific"/>
    <property type="evidence" value="ECO:0007669"/>
    <property type="project" value="TreeGrafter"/>
</dbReference>
<feature type="compositionally biased region" description="Basic and acidic residues" evidence="10">
    <location>
        <begin position="1175"/>
        <end position="1192"/>
    </location>
</feature>
<dbReference type="AlphaFoldDB" id="A0A4S2MWT3"/>
<dbReference type="Gene3D" id="3.30.1370.50">
    <property type="entry name" value="R3H-like domain"/>
    <property type="match status" value="1"/>
</dbReference>
<feature type="compositionally biased region" description="Basic and acidic residues" evidence="10">
    <location>
        <begin position="214"/>
        <end position="224"/>
    </location>
</feature>
<feature type="compositionally biased region" description="Pro residues" evidence="10">
    <location>
        <begin position="105"/>
        <end position="118"/>
    </location>
</feature>
<keyword evidence="3" id="KW-0479">Metal-binding</keyword>
<dbReference type="PANTHER" id="PTHR12360">
    <property type="entry name" value="NUCLEAR TRANSCRIPTION FACTOR, X-BOX BINDING 1 NFX1"/>
    <property type="match status" value="1"/>
</dbReference>
<dbReference type="SMART" id="SM00393">
    <property type="entry name" value="R3H"/>
    <property type="match status" value="1"/>
</dbReference>
<dbReference type="EMBL" id="ML220121">
    <property type="protein sequence ID" value="TGZ81118.1"/>
    <property type="molecule type" value="Genomic_DNA"/>
</dbReference>
<feature type="compositionally biased region" description="Basic residues" evidence="10">
    <location>
        <begin position="69"/>
        <end position="85"/>
    </location>
</feature>
<feature type="compositionally biased region" description="Basic residues" evidence="10">
    <location>
        <begin position="149"/>
        <end position="160"/>
    </location>
</feature>
<dbReference type="PANTHER" id="PTHR12360:SF12">
    <property type="entry name" value="TRANSCRIPTIONAL REPRESSOR NF-X1"/>
    <property type="match status" value="1"/>
</dbReference>
<feature type="compositionally biased region" description="Polar residues" evidence="10">
    <location>
        <begin position="88"/>
        <end position="98"/>
    </location>
</feature>
<feature type="region of interest" description="Disordered" evidence="10">
    <location>
        <begin position="1"/>
        <end position="225"/>
    </location>
</feature>
<feature type="domain" description="R3H" evidence="11">
    <location>
        <begin position="891"/>
        <end position="953"/>
    </location>
</feature>
<keyword evidence="13" id="KW-1185">Reference proteome</keyword>
<dbReference type="OrthoDB" id="6512771at2759"/>
<evidence type="ECO:0000313" key="13">
    <source>
        <dbReference type="Proteomes" id="UP000298138"/>
    </source>
</evidence>
<name>A0A4S2MWT3_9PEZI</name>
<dbReference type="Pfam" id="PF01424">
    <property type="entry name" value="R3H"/>
    <property type="match status" value="1"/>
</dbReference>
<feature type="compositionally biased region" description="Low complexity" evidence="10">
    <location>
        <begin position="1236"/>
        <end position="1250"/>
    </location>
</feature>
<evidence type="ECO:0000256" key="10">
    <source>
        <dbReference type="SAM" id="MobiDB-lite"/>
    </source>
</evidence>
<feature type="compositionally biased region" description="Basic residues" evidence="10">
    <location>
        <begin position="131"/>
        <end position="140"/>
    </location>
</feature>
<comment type="similarity">
    <text evidence="2">Belongs to the NFX1 family.</text>
</comment>
<accession>A0A4S2MWT3</accession>
<feature type="compositionally biased region" description="Basic residues" evidence="10">
    <location>
        <begin position="17"/>
        <end position="29"/>
    </location>
</feature>
<dbReference type="InterPro" id="IPR034078">
    <property type="entry name" value="NFX1_fam"/>
</dbReference>
<keyword evidence="5" id="KW-0863">Zinc-finger</keyword>
<dbReference type="SMART" id="SM00438">
    <property type="entry name" value="ZnF_NFX"/>
    <property type="match status" value="7"/>
</dbReference>
<dbReference type="InterPro" id="IPR036867">
    <property type="entry name" value="R3H_dom_sf"/>
</dbReference>
<dbReference type="GO" id="GO:0000977">
    <property type="term" value="F:RNA polymerase II transcription regulatory region sequence-specific DNA binding"/>
    <property type="evidence" value="ECO:0007669"/>
    <property type="project" value="TreeGrafter"/>
</dbReference>
<sequence>MSGEPPNPAPTAPQASNHRHRPRHRRRGKPSAAPDSESAPPQSSSSTAPANTSEQVAQSSHGAESSSAPHKRRRPPRHRGPRKHHDSTNPQTLLQTPENSSDTPLNPPPTPNSAPPDATPAEPNSQPQQKPHGHSRRGGRGNRGINAGHHTRLRSGRKFGGHLTTDTNEGELVPSDGSNESAEHGLRPDAPSFEPGQIAQAALTGPRSGRRRGGPSERQSREIPDEVLAAEDITTRIHREIGSGDYECMICYSNITRRAKIWYCRCCWAVYHLNCAQKWAKQGLSQPVRGPIGADGEPPRVWKCPACNNPNEEAPQFYTCWCEKEIQPDYSKFLPPHSCGQTCGKQRSLPAKCPHNCDLQCHAGPCPPCNAMGPEVPCYCTKEQIRRRCRDTDYEGWSCQEICGELMPCGEHICEQICHPGLCGNCEVKEILQCYCGNETREIKCCDKGRPVKSRIQDEDGEIDEWEGYFSCGKPCEKFFDCGVHHCEKPCHPLELNAAHCPLSPDMIKTCPCGKTPIEELTSPRINCEAPIPACDKTCNKRLKCGHPCAKKCHEGECGVCLQNIEVLCRCGKTTSKSLCTQGEDVEPPMCIRTCRVTLNCGRHECGDKCCSGEQKAQERLAIKKRGRPFSSTPVSPSDDNFEPEHICTRPCGRLLKCGQHFCPMICHRGPCGTCLEASFEELTCNCGRTAIQPPVPCGSKPPTCHYPCTRPTTCKHPRVPHDCHTDEKSCPKCPYLTEKRCLCGRKTVKAVPCFRDAVSCGTMCGRTLACGSHTCQKVCHDGPCESPCKQQCRKPKSACGHPCLDVCHAPFQCAEDKPCPQKITLSCSCGGIKTDTKCAATKSNSAGNKKELKCNDACRARRLALALEIDPERSAETYSVDTITAYNRDKKWASQIETRFRNFALSEQKRLQFPVMRKQAREFLHFLAEDYGLESESQDPEPYRSVVIRKPASFAAPPRKTIAEFIVASAKSSSSSTVILDPQTSSSTGSGGLQQLRKSRPAPINAFLLHKIRHGLLAAELEKDLSPFLSSESQLRFSFTWQGDESVLLTPKTSSLSPDQIDTEIRNLSLPLKRKVAALGLVDDVEMCFVGRDGRIGMRETEKWNLVGTGVATKRAQPMGSVLGGQRNRFDLTPLSKEKKEKVKEKKSVEVLESWDMEDIDEDEVKAGEGVVGADEKKETGQAQEGGKEVVPEVLTGGEASLLDKGEEIQPTTSDAKEVTTPQETSPSVQSVDEPGTAATPQPPTTTGV</sequence>
<keyword evidence="6" id="KW-0862">Zinc</keyword>
<evidence type="ECO:0000256" key="4">
    <source>
        <dbReference type="ARBA" id="ARBA00022737"/>
    </source>
</evidence>
<dbReference type="Proteomes" id="UP000298138">
    <property type="component" value="Unassembled WGS sequence"/>
</dbReference>
<dbReference type="InParanoid" id="A0A4S2MWT3"/>
<dbReference type="SUPFAM" id="SSF82708">
    <property type="entry name" value="R3H domain"/>
    <property type="match status" value="1"/>
</dbReference>
<evidence type="ECO:0000259" key="11">
    <source>
        <dbReference type="PROSITE" id="PS51061"/>
    </source>
</evidence>
<feature type="compositionally biased region" description="Pro residues" evidence="10">
    <location>
        <begin position="1"/>
        <end position="11"/>
    </location>
</feature>
<dbReference type="InterPro" id="IPR000967">
    <property type="entry name" value="Znf_NFX1"/>
</dbReference>
<dbReference type="PROSITE" id="PS51061">
    <property type="entry name" value="R3H"/>
    <property type="match status" value="1"/>
</dbReference>
<keyword evidence="8" id="KW-0804">Transcription</keyword>
<gene>
    <name evidence="12" type="ORF">EX30DRAFT_331516</name>
</gene>
<evidence type="ECO:0000256" key="8">
    <source>
        <dbReference type="ARBA" id="ARBA00023163"/>
    </source>
</evidence>
<feature type="compositionally biased region" description="Polar residues" evidence="10">
    <location>
        <begin position="1211"/>
        <end position="1232"/>
    </location>
</feature>
<dbReference type="InterPro" id="IPR001374">
    <property type="entry name" value="R3H_dom"/>
</dbReference>
<organism evidence="12 13">
    <name type="scientific">Ascodesmis nigricans</name>
    <dbReference type="NCBI Taxonomy" id="341454"/>
    <lineage>
        <taxon>Eukaryota</taxon>
        <taxon>Fungi</taxon>
        <taxon>Dikarya</taxon>
        <taxon>Ascomycota</taxon>
        <taxon>Pezizomycotina</taxon>
        <taxon>Pezizomycetes</taxon>
        <taxon>Pezizales</taxon>
        <taxon>Ascodesmidaceae</taxon>
        <taxon>Ascodesmis</taxon>
    </lineage>
</organism>
<dbReference type="STRING" id="341454.A0A4S2MWT3"/>